<name>A0A4R6EWF6_SCAGO</name>
<evidence type="ECO:0008006" key="3">
    <source>
        <dbReference type="Google" id="ProtNLM"/>
    </source>
</evidence>
<organism evidence="1 2">
    <name type="scientific">Scandinavium goeteborgense</name>
    <dbReference type="NCBI Taxonomy" id="1851514"/>
    <lineage>
        <taxon>Bacteria</taxon>
        <taxon>Pseudomonadati</taxon>
        <taxon>Pseudomonadota</taxon>
        <taxon>Gammaproteobacteria</taxon>
        <taxon>Enterobacterales</taxon>
        <taxon>Enterobacteriaceae</taxon>
        <taxon>Scandinavium</taxon>
    </lineage>
</organism>
<evidence type="ECO:0000313" key="2">
    <source>
        <dbReference type="Proteomes" id="UP000295530"/>
    </source>
</evidence>
<gene>
    <name evidence="1" type="ORF">EC847_10117</name>
</gene>
<proteinExistence type="predicted"/>
<comment type="caution">
    <text evidence="1">The sequence shown here is derived from an EMBL/GenBank/DDBJ whole genome shotgun (WGS) entry which is preliminary data.</text>
</comment>
<dbReference type="Proteomes" id="UP000295530">
    <property type="component" value="Unassembled WGS sequence"/>
</dbReference>
<dbReference type="OrthoDB" id="8579419at2"/>
<reference evidence="1 2" key="1">
    <citation type="submission" date="2019-03" db="EMBL/GenBank/DDBJ databases">
        <title>Genomic analyses of the natural microbiome of Caenorhabditis elegans.</title>
        <authorList>
            <person name="Samuel B."/>
        </authorList>
    </citation>
    <scope>NUCLEOTIDE SEQUENCE [LARGE SCALE GENOMIC DNA]</scope>
    <source>
        <strain evidence="1 2">BIGb0156</strain>
    </source>
</reference>
<protein>
    <recommendedName>
        <fullName evidence="3">Autotransporter-like protein</fullName>
    </recommendedName>
</protein>
<evidence type="ECO:0000313" key="1">
    <source>
        <dbReference type="EMBL" id="TDN64094.1"/>
    </source>
</evidence>
<keyword evidence="2" id="KW-1185">Reference proteome</keyword>
<dbReference type="AlphaFoldDB" id="A0A4R6EWF6"/>
<accession>A0A4R6EWF6</accession>
<dbReference type="RefSeq" id="WP_133459743.1">
    <property type="nucleotide sequence ID" value="NZ_SNVX01000001.1"/>
</dbReference>
<dbReference type="EMBL" id="SNVX01000001">
    <property type="protein sequence ID" value="TDN64094.1"/>
    <property type="molecule type" value="Genomic_DNA"/>
</dbReference>
<sequence length="319" mass="34917">MSILFPGIRLLLLAACLPVTLSYAADGSRIRHRANAVLSLMSYTVVPDVTASDLNIGSGGRDGDNNELDITQFGGGATLSESVPIYLEGTMGYSRFDPHFVLSDGTRTRRIPTKWNSLTATGGIGWDFPLYTDRWGGKLVIRPIANVMLGTMASDVRIGGYVLERRKNVDFKFLDGGRLNAYGLGGSLMLDYELVSKPQDIDVELRYSSMNLQTFGSTSDAVQGEANAQNLGLYLRRRAPIFDWTLLKSPVRYVLEGAHTEYLGSQRGELGFNSLSSLGLGIELDSSKYPVFVTRTRLVARYMFGENTTGYGVGLAMSF</sequence>